<dbReference type="EMBL" id="CM042043">
    <property type="protein sequence ID" value="KAI3693504.1"/>
    <property type="molecule type" value="Genomic_DNA"/>
</dbReference>
<reference evidence="2" key="1">
    <citation type="journal article" date="2022" name="Mol. Ecol. Resour.">
        <title>The genomes of chicory, endive, great burdock and yacon provide insights into Asteraceae palaeo-polyploidization history and plant inulin production.</title>
        <authorList>
            <person name="Fan W."/>
            <person name="Wang S."/>
            <person name="Wang H."/>
            <person name="Wang A."/>
            <person name="Jiang F."/>
            <person name="Liu H."/>
            <person name="Zhao H."/>
            <person name="Xu D."/>
            <person name="Zhang Y."/>
        </authorList>
    </citation>
    <scope>NUCLEOTIDE SEQUENCE [LARGE SCALE GENOMIC DNA]</scope>
    <source>
        <strain evidence="2">cv. Yunnan</strain>
    </source>
</reference>
<proteinExistence type="predicted"/>
<sequence>MDATLDYDSLAASGWVLGVLTPSDVPESTLNACCIPRTYAFQRTSLLVKVVANLTCFIPDLCKVIFSIGDKYVSRSDSRARPKTLLLQSKFVLDFLVLSDKTICVPQIEFI</sequence>
<evidence type="ECO:0000313" key="1">
    <source>
        <dbReference type="EMBL" id="KAI3693504.1"/>
    </source>
</evidence>
<dbReference type="Proteomes" id="UP001056120">
    <property type="component" value="Linkage Group LG26"/>
</dbReference>
<keyword evidence="2" id="KW-1185">Reference proteome</keyword>
<reference evidence="1 2" key="2">
    <citation type="journal article" date="2022" name="Mol. Ecol. Resour.">
        <title>The genomes of chicory, endive, great burdock and yacon provide insights into Asteraceae paleo-polyploidization history and plant inulin production.</title>
        <authorList>
            <person name="Fan W."/>
            <person name="Wang S."/>
            <person name="Wang H."/>
            <person name="Wang A."/>
            <person name="Jiang F."/>
            <person name="Liu H."/>
            <person name="Zhao H."/>
            <person name="Xu D."/>
            <person name="Zhang Y."/>
        </authorList>
    </citation>
    <scope>NUCLEOTIDE SEQUENCE [LARGE SCALE GENOMIC DNA]</scope>
    <source>
        <strain evidence="2">cv. Yunnan</strain>
        <tissue evidence="1">Leaves</tissue>
    </source>
</reference>
<protein>
    <submittedName>
        <fullName evidence="1">Uncharacterized protein</fullName>
    </submittedName>
</protein>
<name>A0ACB8Z8A9_9ASTR</name>
<comment type="caution">
    <text evidence="1">The sequence shown here is derived from an EMBL/GenBank/DDBJ whole genome shotgun (WGS) entry which is preliminary data.</text>
</comment>
<accession>A0ACB8Z8A9</accession>
<gene>
    <name evidence="1" type="ORF">L1987_76447</name>
</gene>
<organism evidence="1 2">
    <name type="scientific">Smallanthus sonchifolius</name>
    <dbReference type="NCBI Taxonomy" id="185202"/>
    <lineage>
        <taxon>Eukaryota</taxon>
        <taxon>Viridiplantae</taxon>
        <taxon>Streptophyta</taxon>
        <taxon>Embryophyta</taxon>
        <taxon>Tracheophyta</taxon>
        <taxon>Spermatophyta</taxon>
        <taxon>Magnoliopsida</taxon>
        <taxon>eudicotyledons</taxon>
        <taxon>Gunneridae</taxon>
        <taxon>Pentapetalae</taxon>
        <taxon>asterids</taxon>
        <taxon>campanulids</taxon>
        <taxon>Asterales</taxon>
        <taxon>Asteraceae</taxon>
        <taxon>Asteroideae</taxon>
        <taxon>Heliantheae alliance</taxon>
        <taxon>Millerieae</taxon>
        <taxon>Smallanthus</taxon>
    </lineage>
</organism>
<evidence type="ECO:0000313" key="2">
    <source>
        <dbReference type="Proteomes" id="UP001056120"/>
    </source>
</evidence>